<dbReference type="InterPro" id="IPR013766">
    <property type="entry name" value="Thioredoxin_domain"/>
</dbReference>
<evidence type="ECO:0000313" key="2">
    <source>
        <dbReference type="EMBL" id="MDG4714754.1"/>
    </source>
</evidence>
<keyword evidence="3" id="KW-1185">Reference proteome</keyword>
<sequence length="160" mass="18194">MKHLFFTLLFLSSLCINSQEFPDLSLNDLEGNSVSVKELANSDDIKIFSFWATWCVPCINELDAIADVSEDWQDETNVELIAISTDDARTKKRVMPLVNGKGWEYQILLDDNQDLKRALNISVLPYVVVVKNGEIIHTRTGYTPGSEEELYEVVKEHAKK</sequence>
<reference evidence="2 3" key="1">
    <citation type="submission" date="2023-03" db="EMBL/GenBank/DDBJ databases">
        <title>Strain YYF002 represents a novel species in the genus Winogradskyella isolated from seawater.</title>
        <authorList>
            <person name="Fu Z.-Y."/>
        </authorList>
    </citation>
    <scope>NUCLEOTIDE SEQUENCE [LARGE SCALE GENOMIC DNA]</scope>
    <source>
        <strain evidence="2 3">YYF002</strain>
    </source>
</reference>
<proteinExistence type="predicted"/>
<dbReference type="EMBL" id="JARSBN010000001">
    <property type="protein sequence ID" value="MDG4714754.1"/>
    <property type="molecule type" value="Genomic_DNA"/>
</dbReference>
<name>A0ABT6FY91_9FLAO</name>
<dbReference type="PANTHER" id="PTHR42852:SF17">
    <property type="entry name" value="THIOREDOXIN-LIKE PROTEIN HI_1115"/>
    <property type="match status" value="1"/>
</dbReference>
<accession>A0ABT6FY91</accession>
<dbReference type="InterPro" id="IPR000866">
    <property type="entry name" value="AhpC/TSA"/>
</dbReference>
<dbReference type="CDD" id="cd02966">
    <property type="entry name" value="TlpA_like_family"/>
    <property type="match status" value="1"/>
</dbReference>
<gene>
    <name evidence="2" type="ORF">P7122_02635</name>
</gene>
<dbReference type="Gene3D" id="3.40.30.10">
    <property type="entry name" value="Glutaredoxin"/>
    <property type="match status" value="1"/>
</dbReference>
<dbReference type="InterPro" id="IPR036249">
    <property type="entry name" value="Thioredoxin-like_sf"/>
</dbReference>
<evidence type="ECO:0000259" key="1">
    <source>
        <dbReference type="PROSITE" id="PS51352"/>
    </source>
</evidence>
<dbReference type="InterPro" id="IPR050553">
    <property type="entry name" value="Thioredoxin_ResA/DsbE_sf"/>
</dbReference>
<organism evidence="2 3">
    <name type="scientific">Winogradskyella marincola</name>
    <dbReference type="NCBI Taxonomy" id="3037795"/>
    <lineage>
        <taxon>Bacteria</taxon>
        <taxon>Pseudomonadati</taxon>
        <taxon>Bacteroidota</taxon>
        <taxon>Flavobacteriia</taxon>
        <taxon>Flavobacteriales</taxon>
        <taxon>Flavobacteriaceae</taxon>
        <taxon>Winogradskyella</taxon>
    </lineage>
</organism>
<dbReference type="PROSITE" id="PS51352">
    <property type="entry name" value="THIOREDOXIN_2"/>
    <property type="match status" value="1"/>
</dbReference>
<dbReference type="Proteomes" id="UP001529085">
    <property type="component" value="Unassembled WGS sequence"/>
</dbReference>
<comment type="caution">
    <text evidence="2">The sequence shown here is derived from an EMBL/GenBank/DDBJ whole genome shotgun (WGS) entry which is preliminary data.</text>
</comment>
<protein>
    <submittedName>
        <fullName evidence="2">TlpA disulfide reductase family protein</fullName>
    </submittedName>
</protein>
<evidence type="ECO:0000313" key="3">
    <source>
        <dbReference type="Proteomes" id="UP001529085"/>
    </source>
</evidence>
<dbReference type="SUPFAM" id="SSF52833">
    <property type="entry name" value="Thioredoxin-like"/>
    <property type="match status" value="1"/>
</dbReference>
<feature type="domain" description="Thioredoxin" evidence="1">
    <location>
        <begin position="15"/>
        <end position="159"/>
    </location>
</feature>
<dbReference type="Pfam" id="PF00578">
    <property type="entry name" value="AhpC-TSA"/>
    <property type="match status" value="1"/>
</dbReference>
<dbReference type="RefSeq" id="WP_278004220.1">
    <property type="nucleotide sequence ID" value="NZ_JARSBN010000001.1"/>
</dbReference>
<dbReference type="PANTHER" id="PTHR42852">
    <property type="entry name" value="THIOL:DISULFIDE INTERCHANGE PROTEIN DSBE"/>
    <property type="match status" value="1"/>
</dbReference>